<dbReference type="Gene3D" id="3.20.20.80">
    <property type="entry name" value="Glycosidases"/>
    <property type="match status" value="1"/>
</dbReference>
<dbReference type="SUPFAM" id="SSF49785">
    <property type="entry name" value="Galactose-binding domain-like"/>
    <property type="match status" value="1"/>
</dbReference>
<evidence type="ECO:0000313" key="5">
    <source>
        <dbReference type="EMBL" id="OWK11092.1"/>
    </source>
</evidence>
<dbReference type="PROSITE" id="PS00719">
    <property type="entry name" value="GLYCOSYL_HYDROL_F2_1"/>
    <property type="match status" value="1"/>
</dbReference>
<keyword evidence="6" id="KW-1185">Reference proteome</keyword>
<dbReference type="GO" id="GO:0019391">
    <property type="term" value="P:glucuronoside catabolic process"/>
    <property type="evidence" value="ECO:0007669"/>
    <property type="project" value="TreeGrafter"/>
</dbReference>
<dbReference type="GO" id="GO:0004566">
    <property type="term" value="F:beta-glucuronidase activity"/>
    <property type="evidence" value="ECO:0007669"/>
    <property type="project" value="TreeGrafter"/>
</dbReference>
<dbReference type="InterPro" id="IPR023232">
    <property type="entry name" value="Glyco_hydro_2_AS"/>
</dbReference>
<evidence type="ECO:0000256" key="3">
    <source>
        <dbReference type="ARBA" id="ARBA00023228"/>
    </source>
</evidence>
<dbReference type="OrthoDB" id="408532at2759"/>
<evidence type="ECO:0000256" key="2">
    <source>
        <dbReference type="ARBA" id="ARBA00007401"/>
    </source>
</evidence>
<dbReference type="PANTHER" id="PTHR10066:SF67">
    <property type="entry name" value="BETA-GLUCURONIDASE"/>
    <property type="match status" value="1"/>
</dbReference>
<dbReference type="PROSITE" id="PS00608">
    <property type="entry name" value="GLYCOSYL_HYDROL_F2_2"/>
    <property type="match status" value="1"/>
</dbReference>
<feature type="domain" description="Glycoside hydrolase family 2 catalytic" evidence="4">
    <location>
        <begin position="107"/>
        <end position="346"/>
    </location>
</feature>
<dbReference type="InterPro" id="IPR017853">
    <property type="entry name" value="GH"/>
</dbReference>
<dbReference type="InterPro" id="IPR023230">
    <property type="entry name" value="Glyco_hydro_2_CS"/>
</dbReference>
<dbReference type="Pfam" id="PF02836">
    <property type="entry name" value="Glyco_hydro_2_C"/>
    <property type="match status" value="1"/>
</dbReference>
<dbReference type="GO" id="GO:0005975">
    <property type="term" value="P:carbohydrate metabolic process"/>
    <property type="evidence" value="ECO:0007669"/>
    <property type="project" value="InterPro"/>
</dbReference>
<comment type="subcellular location">
    <subcellularLocation>
        <location evidence="1">Lysosome</location>
    </subcellularLocation>
</comment>
<dbReference type="FunFam" id="3.20.20.80:FF:000029">
    <property type="entry name" value="Beta-glucuronidase"/>
    <property type="match status" value="1"/>
</dbReference>
<sequence length="349" mass="40775">MLYPRESRSRERKELDGLWSFRADFSDNRRQGFEQQWYRAPLRESGPTLDMPVPSSFNDVGQDGQLRSFVGWVWYEREITLPQRWTEDLGMRVVLRIGSAHYYAIVIRGRGFDWPLLVKDFNLLRWLGANAFRTSHYPYAEEVLQLCDRYGIVVIDESPGVGIVESFSNVSLQHHLEVMEEMIRRDKNHPAVVMWSLANEPASFLKPAGYYFKTLTAHTKALDPSRPVTFVTSTSYEADLGAPYVDVICVNSYYSWYHDYGHMEVIQLQLATQFENWHKVYQKPMIQSEYGADTIAGFHEDPPLMFSEEYQKGLLEQYHAVLDQKRKEYVVGELIWNFADFMTNQCSIK</sequence>
<dbReference type="PRINTS" id="PR00132">
    <property type="entry name" value="GLHYDRLASE2"/>
</dbReference>
<evidence type="ECO:0000259" key="4">
    <source>
        <dbReference type="Pfam" id="PF02836"/>
    </source>
</evidence>
<dbReference type="SUPFAM" id="SSF51445">
    <property type="entry name" value="(Trans)glycosidases"/>
    <property type="match status" value="1"/>
</dbReference>
<dbReference type="InterPro" id="IPR006103">
    <property type="entry name" value="Glyco_hydro_2_cat"/>
</dbReference>
<comment type="caution">
    <text evidence="5">The sequence shown here is derived from an EMBL/GenBank/DDBJ whole genome shotgun (WGS) entry which is preliminary data.</text>
</comment>
<dbReference type="InterPro" id="IPR006101">
    <property type="entry name" value="Glyco_hydro_2"/>
</dbReference>
<dbReference type="GO" id="GO:0005102">
    <property type="term" value="F:signaling receptor binding"/>
    <property type="evidence" value="ECO:0007669"/>
    <property type="project" value="TreeGrafter"/>
</dbReference>
<evidence type="ECO:0000313" key="6">
    <source>
        <dbReference type="Proteomes" id="UP000242450"/>
    </source>
</evidence>
<dbReference type="PANTHER" id="PTHR10066">
    <property type="entry name" value="BETA-GLUCURONIDASE"/>
    <property type="match status" value="1"/>
</dbReference>
<gene>
    <name evidence="5" type="ORF">Celaphus_00007152</name>
</gene>
<dbReference type="GO" id="GO:0005764">
    <property type="term" value="C:lysosome"/>
    <property type="evidence" value="ECO:0007669"/>
    <property type="project" value="UniProtKB-SubCell"/>
</dbReference>
<dbReference type="AlphaFoldDB" id="A0A212CYP4"/>
<name>A0A212CYP4_CEREH</name>
<protein>
    <submittedName>
        <fullName evidence="5">GUSB</fullName>
    </submittedName>
</protein>
<dbReference type="GO" id="GO:0005615">
    <property type="term" value="C:extracellular space"/>
    <property type="evidence" value="ECO:0007669"/>
    <property type="project" value="TreeGrafter"/>
</dbReference>
<comment type="similarity">
    <text evidence="2">Belongs to the glycosyl hydrolase 2 family.</text>
</comment>
<evidence type="ECO:0000256" key="1">
    <source>
        <dbReference type="ARBA" id="ARBA00004371"/>
    </source>
</evidence>
<dbReference type="Proteomes" id="UP000242450">
    <property type="component" value="Chromosome 10"/>
</dbReference>
<dbReference type="EMBL" id="MKHE01000010">
    <property type="protein sequence ID" value="OWK11092.1"/>
    <property type="molecule type" value="Genomic_DNA"/>
</dbReference>
<dbReference type="InterPro" id="IPR008979">
    <property type="entry name" value="Galactose-bd-like_sf"/>
</dbReference>
<organism evidence="5 6">
    <name type="scientific">Cervus elaphus hippelaphus</name>
    <name type="common">European red deer</name>
    <dbReference type="NCBI Taxonomy" id="46360"/>
    <lineage>
        <taxon>Eukaryota</taxon>
        <taxon>Metazoa</taxon>
        <taxon>Chordata</taxon>
        <taxon>Craniata</taxon>
        <taxon>Vertebrata</taxon>
        <taxon>Euteleostomi</taxon>
        <taxon>Mammalia</taxon>
        <taxon>Eutheria</taxon>
        <taxon>Laurasiatheria</taxon>
        <taxon>Artiodactyla</taxon>
        <taxon>Ruminantia</taxon>
        <taxon>Pecora</taxon>
        <taxon>Cervidae</taxon>
        <taxon>Cervinae</taxon>
        <taxon>Cervus</taxon>
    </lineage>
</organism>
<proteinExistence type="inferred from homology"/>
<dbReference type="GO" id="GO:0030246">
    <property type="term" value="F:carbohydrate binding"/>
    <property type="evidence" value="ECO:0007669"/>
    <property type="project" value="TreeGrafter"/>
</dbReference>
<keyword evidence="3" id="KW-0458">Lysosome</keyword>
<reference evidence="5 6" key="1">
    <citation type="journal article" date="2018" name="Mol. Genet. Genomics">
        <title>The red deer Cervus elaphus genome CerEla1.0: sequencing, annotating, genes, and chromosomes.</title>
        <authorList>
            <person name="Bana N.A."/>
            <person name="Nyiri A."/>
            <person name="Nagy J."/>
            <person name="Frank K."/>
            <person name="Nagy T."/>
            <person name="Steger V."/>
            <person name="Schiller M."/>
            <person name="Lakatos P."/>
            <person name="Sugar L."/>
            <person name="Horn P."/>
            <person name="Barta E."/>
            <person name="Orosz L."/>
        </authorList>
    </citation>
    <scope>NUCLEOTIDE SEQUENCE [LARGE SCALE GENOMIC DNA]</scope>
    <source>
        <strain evidence="5">Hungarian</strain>
    </source>
</reference>
<accession>A0A212CYP4</accession>